<name>A0AAI8QHA0_9HELI</name>
<protein>
    <submittedName>
        <fullName evidence="2">Uncharacterized protein</fullName>
    </submittedName>
</protein>
<reference evidence="4" key="4">
    <citation type="journal article" date="2014" name="Genome Announc.">
        <title>Draft genome sequences of six enterohepatic helicobacter species isolated from humans and one from rhesus macaques.</title>
        <authorList>
            <person name="Shen Z."/>
            <person name="Sheh A."/>
            <person name="Young S.K."/>
            <person name="Abouelliel A."/>
            <person name="Ward D.V."/>
            <person name="Earl A.M."/>
            <person name="Fox J.G."/>
        </authorList>
    </citation>
    <scope>NUCLEOTIDE SEQUENCE [LARGE SCALE GENOMIC DNA]</scope>
    <source>
        <strain evidence="4">CCUG 18818</strain>
    </source>
</reference>
<proteinExistence type="predicted"/>
<dbReference type="Proteomes" id="UP000005755">
    <property type="component" value="Unassembled WGS sequence"/>
</dbReference>
<keyword evidence="4" id="KW-1185">Reference proteome</keyword>
<dbReference type="EMBL" id="DS990395">
    <property type="protein sequence ID" value="EFR47643.1"/>
    <property type="molecule type" value="Genomic_DNA"/>
</dbReference>
<reference evidence="2" key="3">
    <citation type="submission" date="2012-07" db="EMBL/GenBank/DDBJ databases">
        <authorList>
            <person name="Akiyama T."/>
            <person name="Takeshita N."/>
            <person name="Ohmagari N."/>
            <person name="Kirikae T."/>
        </authorList>
    </citation>
    <scope>NUCLEOTIDE SEQUENCE</scope>
    <source>
        <strain evidence="2">ATCC BAA-847</strain>
    </source>
</reference>
<evidence type="ECO:0000256" key="1">
    <source>
        <dbReference type="SAM" id="MobiDB-lite"/>
    </source>
</evidence>
<evidence type="ECO:0000313" key="4">
    <source>
        <dbReference type="Proteomes" id="UP000005755"/>
    </source>
</evidence>
<dbReference type="Proteomes" id="UP000006036">
    <property type="component" value="Chromosome 1"/>
</dbReference>
<accession>A0AAI8QHA0</accession>
<dbReference type="AlphaFoldDB" id="A0AAI8QHA0"/>
<organism evidence="2 5">
    <name type="scientific">Helicobacter cinaedi CCUG 18818 = ATCC BAA-847</name>
    <dbReference type="NCBI Taxonomy" id="537971"/>
    <lineage>
        <taxon>Bacteria</taxon>
        <taxon>Pseudomonadati</taxon>
        <taxon>Campylobacterota</taxon>
        <taxon>Epsilonproteobacteria</taxon>
        <taxon>Campylobacterales</taxon>
        <taxon>Helicobacteraceae</taxon>
        <taxon>Helicobacter</taxon>
    </lineage>
</organism>
<reference evidence="3" key="1">
    <citation type="submission" date="2008-08" db="EMBL/GenBank/DDBJ databases">
        <title>Annotation of Helicobacter cinaedi strain CCUG 18818.</title>
        <authorList>
            <consortium name="The Broad Institute Genome Sequencing Platform"/>
            <person name="Fox J.G."/>
            <person name="Shen Z."/>
            <person name="Charoenlap N."/>
            <person name="Schauer D.B."/>
            <person name="Ward D."/>
            <person name="Mehta T."/>
            <person name="Young S."/>
            <person name="Jaffe D."/>
            <person name="Gnerre S."/>
            <person name="Berlin A."/>
            <person name="Heiman D."/>
            <person name="Hepburn T."/>
            <person name="Shea T."/>
            <person name="Sykes S."/>
            <person name="Alvarado L."/>
            <person name="Kodira C."/>
            <person name="Borodovsky M."/>
            <person name="Lander E."/>
            <person name="Galagan J."/>
            <person name="Nusbaum C."/>
            <person name="Birren B."/>
        </authorList>
    </citation>
    <scope>NUCLEOTIDE SEQUENCE</scope>
    <source>
        <strain evidence="3">CCUG 18818</strain>
    </source>
</reference>
<feature type="compositionally biased region" description="Basic and acidic residues" evidence="1">
    <location>
        <begin position="352"/>
        <end position="378"/>
    </location>
</feature>
<gene>
    <name evidence="2" type="ORF">HCBAA847_1572</name>
    <name evidence="3" type="ORF">HCCG_02192</name>
</gene>
<sequence length="566" mass="65577">MAENNKDFTDHLSDFGEGIASFWVAAYNFGDFLSRISGLRDWQHGSIVIKDYHQQEAIEEVKLFWKGIRTFLNNEETRMAAKEMLIQDFKERPLYYIGSFAITSGISSTIKAGNKVTAKIQSQPLRIIAEQSINAVPRTLFASTIFSTKALNTIHEFYPSFKTLQNNICSLYSNDKNYTNLFNQDMIMCSFSQNENPESKTQSLQQEMQRLYHNIQKTNTEFNAYKPIPIISFTNPKVAYIQKLNPKDIHSLTPNSPLHLLKALFFCENYILLDSNKEPLLRESNWREFYNYKSDFYTIFIADKQTLTQDYINERISLYNAIMQIRKQIQDKEIQELQKQQQELEQQLQGLDSKERESKLQEYQREQQRKQRDKERQAQRQVRFSKGNTTSTTQNLANAYTANTTQNLNTNNNAYIKDSYLILESNDRDTKIIFLDSLKDSHIRTFSNPQANANTSTNSLDSNNSYLANTPLSFNNLILQYNNKVSIFARDNSVIDSKQQVPSTCTKNFVNRYELVSHIPNTLSGFSATIFRDLGELDTATNARKLENDFSYIIAFRGTESTKEIV</sequence>
<evidence type="ECO:0000313" key="5">
    <source>
        <dbReference type="Proteomes" id="UP000006036"/>
    </source>
</evidence>
<evidence type="ECO:0000313" key="3">
    <source>
        <dbReference type="EMBL" id="EFR47643.1"/>
    </source>
</evidence>
<reference evidence="2 5" key="2">
    <citation type="journal article" date="2012" name="J. Bacteriol.">
        <title>Complete Genome Sequence of Helicobacter cinaedi Type Strain ATCC BAA-847.</title>
        <authorList>
            <person name="Miyoshi-Akiyama T."/>
            <person name="Takeshita N."/>
            <person name="Ohmagari N."/>
            <person name="Kirikae T."/>
        </authorList>
    </citation>
    <scope>NUCLEOTIDE SEQUENCE [LARGE SCALE GENOMIC DNA]</scope>
    <source>
        <strain evidence="2 5">ATCC BAA-847</strain>
    </source>
</reference>
<evidence type="ECO:0000313" key="2">
    <source>
        <dbReference type="EMBL" id="BAM32802.1"/>
    </source>
</evidence>
<dbReference type="EMBL" id="AP012492">
    <property type="protein sequence ID" value="BAM32802.1"/>
    <property type="molecule type" value="Genomic_DNA"/>
</dbReference>
<feature type="region of interest" description="Disordered" evidence="1">
    <location>
        <begin position="348"/>
        <end position="391"/>
    </location>
</feature>
<dbReference type="RefSeq" id="WP_002957543.1">
    <property type="nucleotide sequence ID" value="NC_020555.1"/>
</dbReference>
<dbReference type="KEGG" id="hcb:HCBAA847_1572"/>